<keyword evidence="1" id="KW-0472">Membrane</keyword>
<name>A0ABQ3ASA6_9GAMM</name>
<reference evidence="3" key="1">
    <citation type="journal article" date="2019" name="Int. J. Syst. Evol. Microbiol.">
        <title>The Global Catalogue of Microorganisms (GCM) 10K type strain sequencing project: providing services to taxonomists for standard genome sequencing and annotation.</title>
        <authorList>
            <consortium name="The Broad Institute Genomics Platform"/>
            <consortium name="The Broad Institute Genome Sequencing Center for Infectious Disease"/>
            <person name="Wu L."/>
            <person name="Ma J."/>
        </authorList>
    </citation>
    <scope>NUCLEOTIDE SEQUENCE [LARGE SCALE GENOMIC DNA]</scope>
    <source>
        <strain evidence="3">KCTC 32239</strain>
    </source>
</reference>
<organism evidence="2 3">
    <name type="scientific">Cellvibrio zantedeschiae</name>
    <dbReference type="NCBI Taxonomy" id="1237077"/>
    <lineage>
        <taxon>Bacteria</taxon>
        <taxon>Pseudomonadati</taxon>
        <taxon>Pseudomonadota</taxon>
        <taxon>Gammaproteobacteria</taxon>
        <taxon>Cellvibrionales</taxon>
        <taxon>Cellvibrionaceae</taxon>
        <taxon>Cellvibrio</taxon>
    </lineage>
</organism>
<dbReference type="PANTHER" id="PTHR35335">
    <property type="entry name" value="UPF0716 PROTEIN FXSA"/>
    <property type="match status" value="1"/>
</dbReference>
<dbReference type="Proteomes" id="UP000619761">
    <property type="component" value="Unassembled WGS sequence"/>
</dbReference>
<keyword evidence="1" id="KW-0812">Transmembrane</keyword>
<proteinExistence type="predicted"/>
<dbReference type="RefSeq" id="WP_189415465.1">
    <property type="nucleotide sequence ID" value="NZ_BMYZ01000001.1"/>
</dbReference>
<evidence type="ECO:0000256" key="1">
    <source>
        <dbReference type="SAM" id="Phobius"/>
    </source>
</evidence>
<sequence>MRLGLLWFLVVLFAEIWSIIKMSEHIGGWATFVLLIAGFFFGLQLMRAQGINAMIKANLAAQTAKSPLGPIAEGIVKAFAGVLLIIPGFFSDLIAILILLPFVRKGFARYLAKKGQFQGFANGSFGSGGFGAFGGFGRPSANDDFAGGNVYEHDGSAKVNTASDRTLKDKLSGEDAIEGEVIELKTGKKPKDPT</sequence>
<evidence type="ECO:0000313" key="3">
    <source>
        <dbReference type="Proteomes" id="UP000619761"/>
    </source>
</evidence>
<dbReference type="EMBL" id="BMYZ01000001">
    <property type="protein sequence ID" value="GGY63015.1"/>
    <property type="molecule type" value="Genomic_DNA"/>
</dbReference>
<accession>A0ABQ3ASA6</accession>
<dbReference type="InterPro" id="IPR007313">
    <property type="entry name" value="FxsA"/>
</dbReference>
<evidence type="ECO:0000313" key="2">
    <source>
        <dbReference type="EMBL" id="GGY63015.1"/>
    </source>
</evidence>
<dbReference type="NCBIfam" id="NF008528">
    <property type="entry name" value="PRK11463.1-2"/>
    <property type="match status" value="1"/>
</dbReference>
<dbReference type="PANTHER" id="PTHR35335:SF1">
    <property type="entry name" value="UPF0716 PROTEIN FXSA"/>
    <property type="match status" value="1"/>
</dbReference>
<comment type="caution">
    <text evidence="2">The sequence shown here is derived from an EMBL/GenBank/DDBJ whole genome shotgun (WGS) entry which is preliminary data.</text>
</comment>
<gene>
    <name evidence="2" type="primary">fsxA</name>
    <name evidence="2" type="ORF">GCM10011613_03270</name>
</gene>
<keyword evidence="3" id="KW-1185">Reference proteome</keyword>
<keyword evidence="1" id="KW-1133">Transmembrane helix</keyword>
<protein>
    <submittedName>
        <fullName evidence="2">Membrane protein</fullName>
    </submittedName>
</protein>
<dbReference type="Pfam" id="PF04186">
    <property type="entry name" value="FxsA"/>
    <property type="match status" value="1"/>
</dbReference>
<feature type="transmembrane region" description="Helical" evidence="1">
    <location>
        <begin position="28"/>
        <end position="46"/>
    </location>
</feature>
<feature type="transmembrane region" description="Helical" evidence="1">
    <location>
        <begin position="78"/>
        <end position="103"/>
    </location>
</feature>